<protein>
    <submittedName>
        <fullName evidence="1">Uncharacterized protein</fullName>
    </submittedName>
</protein>
<dbReference type="EMBL" id="VSSQ01064781">
    <property type="protein sequence ID" value="MPN17607.1"/>
    <property type="molecule type" value="Genomic_DNA"/>
</dbReference>
<dbReference type="AlphaFoldDB" id="A0A645FT20"/>
<organism evidence="1">
    <name type="scientific">bioreactor metagenome</name>
    <dbReference type="NCBI Taxonomy" id="1076179"/>
    <lineage>
        <taxon>unclassified sequences</taxon>
        <taxon>metagenomes</taxon>
        <taxon>ecological metagenomes</taxon>
    </lineage>
</organism>
<evidence type="ECO:0000313" key="1">
    <source>
        <dbReference type="EMBL" id="MPN17607.1"/>
    </source>
</evidence>
<gene>
    <name evidence="1" type="ORF">SDC9_164962</name>
</gene>
<sequence>MHIQCRIVRRNDQRTPKGQNIFLIEPRIRVKVNSVSDTFVAVLFNEAQKHRLRDAVGHGVLCSQNAFFILCELVE</sequence>
<name>A0A645FT20_9ZZZZ</name>
<comment type="caution">
    <text evidence="1">The sequence shown here is derived from an EMBL/GenBank/DDBJ whole genome shotgun (WGS) entry which is preliminary data.</text>
</comment>
<accession>A0A645FT20</accession>
<proteinExistence type="predicted"/>
<reference evidence="1" key="1">
    <citation type="submission" date="2019-08" db="EMBL/GenBank/DDBJ databases">
        <authorList>
            <person name="Kucharzyk K."/>
            <person name="Murdoch R.W."/>
            <person name="Higgins S."/>
            <person name="Loffler F."/>
        </authorList>
    </citation>
    <scope>NUCLEOTIDE SEQUENCE</scope>
</reference>